<protein>
    <submittedName>
        <fullName evidence="1">Uncharacterized protein</fullName>
    </submittedName>
</protein>
<accession>A0A0F9KNF0</accession>
<evidence type="ECO:0000313" key="1">
    <source>
        <dbReference type="EMBL" id="KKM83669.1"/>
    </source>
</evidence>
<dbReference type="EMBL" id="LAZR01007678">
    <property type="protein sequence ID" value="KKM83669.1"/>
    <property type="molecule type" value="Genomic_DNA"/>
</dbReference>
<feature type="non-terminal residue" evidence="1">
    <location>
        <position position="1612"/>
    </location>
</feature>
<sequence length="1612" mass="183427">ISSKGEVRNSIDPSFKTYEATSTINDISASSKFFDDSALPLLWLNPTSTITDPFADWRSLESLDWDYRGLNYRYLPVSSGLGTSVLYPTVTSGWTNQWGTEYTSMPELENSLIYYGSDNSYNSGFLSEKLTGKEYSRNDLIEDEFDGIFNGNYVDGVWMSNPVISESYDFAEIASNYYTNVYDITNPSGLYNFYDPAGGTNNQQMVLAKNTLEDYVIINSATGNHISSSMTTPIGESVLKSFTDSSLTVKEVDYALSAWDQYVSILMDTQGLNYGLELTQKLPLIDRKGVDSIQIAFDASIIASSFSGGQYKLSVQIRNFDQLRWESIPMMPTTTGGYYDANKLNLEFWDWQDSSPSIDAFRPRWGSYDENQINTISYGETFPHTITLGDFDFDSSIKNGANFLMNESGNNNNFNSYWGEDKQNLFYDSSYNSNKFQISSLIINPRDFYTTSTANYPVPLSGTLFENFYSLYDTSHLPTEEDFFENFVDNNGQFKIRLITNKEWSTPSQARLSIGDFKTYTLTDSNYLNFNNFDSNIITHDGISQPVSNREISDWIDFTSTGLELGGDSGFNLRSTPQTYKFRESFNDPINRYWDLDPGILDTVIEYTALPSDDAFVNYNQPNTNYGYLDYLSFKTTTPVWDPLWLDSNMPFLRQGAFPFLLDGYSQDSTLSLYMYSLINPGGLDLDPLEIGAEFNFNEDTITWANRPQPTIATLSSTVANLGWNVYPIGAPAALSYGIDNPFTYNTNMVEILFYSKEYSSSGYRPYFSHYISKNFHGNGNVYMQTDETELLEIGHTYDSTTYLQSGDTISIQLRTTTSNQIKLKLLNDDVFEYEFEIIPQGNSNYDAQIINIPYNGADIQFNQLSIYGTLDYSDYVLVDDILIADTTEIFQVNPGFQNYQFIESSNPVFPLINFGSTRSGSSINMAHNEDGINWIVDSQEESPNSHSIEIDFLFEQILNFQELSDIEIQIIASSSEPLGSNLLFECWDYSINDFVPISYMIVGNLISISISSADFISLLNSNGEILLKIRKTNSSSFDVSIDSIYAEGRKDWNVVHDLYSTSFEFTLNRDVPNSNDAISFLLNDQVFINIQDDDSQLNSGSANTVSFYYDTSTQEWDGFLNSNLRFNLYDPSPKTTKPRVETYYSDVSEGIELSSIKSQYFIKVNDKYDFNKYKLLVEAYNNGNPMYSYQIDSLDGSVVPENTFTQVSSDIDIIYSFNDNMNPLNIYNYNLNPSYKFNDQIDGYSGPYSYEEVSLITGDTSGLDYSYVTGHSGSGYGAPSPLSYLNDIGQNYYIVNQLAEPGEIFFDFDNYGQDVYLLAKARHTLNYPGSDDLRKDGSRWLGIIKDAPEWTEKSEFAENINSVSYWWAFIIEFLPGYYGEIDYLYSYQVNKYLPIPVFNDVNINVDTSLFKADSASTDTGIVVNGEYFSQNTVKFTLSNSITAPVFGRESELMYTTLELDDLDFTFDLVPQTDVNLLEHDYIEGKDYDIQTLEYSTHRFKNSFIDDAHIPLITPIELDFGQINTQSLTNVDLELTLDLDTSLDYRSLTSPDWELRSRLMMYNYTSQQWKDFSGIITATNDGGQTFTNIWQIDPTYQNKSNLYYLQYPNTHQ</sequence>
<organism evidence="1">
    <name type="scientific">marine sediment metagenome</name>
    <dbReference type="NCBI Taxonomy" id="412755"/>
    <lineage>
        <taxon>unclassified sequences</taxon>
        <taxon>metagenomes</taxon>
        <taxon>ecological metagenomes</taxon>
    </lineage>
</organism>
<feature type="non-terminal residue" evidence="1">
    <location>
        <position position="1"/>
    </location>
</feature>
<gene>
    <name evidence="1" type="ORF">LCGC14_1306980</name>
</gene>
<reference evidence="1" key="1">
    <citation type="journal article" date="2015" name="Nature">
        <title>Complex archaea that bridge the gap between prokaryotes and eukaryotes.</title>
        <authorList>
            <person name="Spang A."/>
            <person name="Saw J.H."/>
            <person name="Jorgensen S.L."/>
            <person name="Zaremba-Niedzwiedzka K."/>
            <person name="Martijn J."/>
            <person name="Lind A.E."/>
            <person name="van Eijk R."/>
            <person name="Schleper C."/>
            <person name="Guy L."/>
            <person name="Ettema T.J."/>
        </authorList>
    </citation>
    <scope>NUCLEOTIDE SEQUENCE</scope>
</reference>
<comment type="caution">
    <text evidence="1">The sequence shown here is derived from an EMBL/GenBank/DDBJ whole genome shotgun (WGS) entry which is preliminary data.</text>
</comment>
<name>A0A0F9KNF0_9ZZZZ</name>
<proteinExistence type="predicted"/>